<proteinExistence type="predicted"/>
<keyword evidence="3" id="KW-1185">Reference proteome</keyword>
<protein>
    <submittedName>
        <fullName evidence="2">Uncharacterized protein</fullName>
    </submittedName>
</protein>
<reference evidence="2" key="1">
    <citation type="submission" date="2021-01" db="EMBL/GenBank/DDBJ databases">
        <title>Modified the classification status of verrucomicrobia.</title>
        <authorList>
            <person name="Feng X."/>
        </authorList>
    </citation>
    <scope>NUCLEOTIDE SEQUENCE</scope>
    <source>
        <strain evidence="2">KCTC 22041</strain>
    </source>
</reference>
<evidence type="ECO:0000256" key="1">
    <source>
        <dbReference type="SAM" id="SignalP"/>
    </source>
</evidence>
<dbReference type="EMBL" id="JAENIJ010000007">
    <property type="protein sequence ID" value="MBK1881962.1"/>
    <property type="molecule type" value="Genomic_DNA"/>
</dbReference>
<dbReference type="Proteomes" id="UP000603141">
    <property type="component" value="Unassembled WGS sequence"/>
</dbReference>
<dbReference type="AlphaFoldDB" id="A0A934VTY3"/>
<sequence>MKTFLLAWIAAASVASAAIIADGRGFFPVMVQVVDPNSGTPIKGAKVRLEDAGTYREFELDPKRQTKLLPDSLGKPVDTNAEGVAVVFYFGGFSSSTVDGKSIYSRTLAGTIVVELDGKEIYRSTLKDWAEKKRFRADSSSVPWIVVSPTNAQ</sequence>
<organism evidence="2 3">
    <name type="scientific">Luteolibacter pohnpeiensis</name>
    <dbReference type="NCBI Taxonomy" id="454153"/>
    <lineage>
        <taxon>Bacteria</taxon>
        <taxon>Pseudomonadati</taxon>
        <taxon>Verrucomicrobiota</taxon>
        <taxon>Verrucomicrobiia</taxon>
        <taxon>Verrucomicrobiales</taxon>
        <taxon>Verrucomicrobiaceae</taxon>
        <taxon>Luteolibacter</taxon>
    </lineage>
</organism>
<name>A0A934VTY3_9BACT</name>
<keyword evidence="1" id="KW-0732">Signal</keyword>
<evidence type="ECO:0000313" key="2">
    <source>
        <dbReference type="EMBL" id="MBK1881962.1"/>
    </source>
</evidence>
<evidence type="ECO:0000313" key="3">
    <source>
        <dbReference type="Proteomes" id="UP000603141"/>
    </source>
</evidence>
<accession>A0A934VTY3</accession>
<gene>
    <name evidence="2" type="ORF">JIN85_06020</name>
</gene>
<feature type="signal peptide" evidence="1">
    <location>
        <begin position="1"/>
        <end position="17"/>
    </location>
</feature>
<dbReference type="RefSeq" id="WP_200268640.1">
    <property type="nucleotide sequence ID" value="NZ_JAENIJ010000007.1"/>
</dbReference>
<comment type="caution">
    <text evidence="2">The sequence shown here is derived from an EMBL/GenBank/DDBJ whole genome shotgun (WGS) entry which is preliminary data.</text>
</comment>
<feature type="chain" id="PRO_5037257306" evidence="1">
    <location>
        <begin position="18"/>
        <end position="153"/>
    </location>
</feature>